<keyword evidence="2 5" id="KW-0812">Transmembrane</keyword>
<feature type="transmembrane region" description="Helical" evidence="5">
    <location>
        <begin position="255"/>
        <end position="274"/>
    </location>
</feature>
<dbReference type="PROSITE" id="PS00216">
    <property type="entry name" value="SUGAR_TRANSPORT_1"/>
    <property type="match status" value="1"/>
</dbReference>
<feature type="transmembrane region" description="Helical" evidence="5">
    <location>
        <begin position="319"/>
        <end position="338"/>
    </location>
</feature>
<dbReference type="InterPro" id="IPR036259">
    <property type="entry name" value="MFS_trans_sf"/>
</dbReference>
<dbReference type="GO" id="GO:0046943">
    <property type="term" value="F:carboxylic acid transmembrane transporter activity"/>
    <property type="evidence" value="ECO:0007669"/>
    <property type="project" value="TreeGrafter"/>
</dbReference>
<feature type="transmembrane region" description="Helical" evidence="5">
    <location>
        <begin position="378"/>
        <end position="404"/>
    </location>
</feature>
<name>A0A4V1CEG1_9CORY</name>
<evidence type="ECO:0000259" key="6">
    <source>
        <dbReference type="PROSITE" id="PS50850"/>
    </source>
</evidence>
<dbReference type="EMBL" id="CP039247">
    <property type="protein sequence ID" value="QCB27988.1"/>
    <property type="molecule type" value="Genomic_DNA"/>
</dbReference>
<dbReference type="InterPro" id="IPR020846">
    <property type="entry name" value="MFS_dom"/>
</dbReference>
<keyword evidence="4 5" id="KW-0472">Membrane</keyword>
<feature type="transmembrane region" description="Helical" evidence="5">
    <location>
        <begin position="108"/>
        <end position="129"/>
    </location>
</feature>
<feature type="transmembrane region" description="Helical" evidence="5">
    <location>
        <begin position="55"/>
        <end position="73"/>
    </location>
</feature>
<dbReference type="InterPro" id="IPR011701">
    <property type="entry name" value="MFS"/>
</dbReference>
<feature type="domain" description="Major facilitator superfamily (MFS) profile" evidence="6">
    <location>
        <begin position="19"/>
        <end position="433"/>
    </location>
</feature>
<gene>
    <name evidence="7" type="primary">pcaK2</name>
    <name evidence="7" type="ORF">CENDO_03470</name>
</gene>
<feature type="transmembrane region" description="Helical" evidence="5">
    <location>
        <begin position="141"/>
        <end position="168"/>
    </location>
</feature>
<evidence type="ECO:0000256" key="5">
    <source>
        <dbReference type="SAM" id="Phobius"/>
    </source>
</evidence>
<evidence type="ECO:0000313" key="7">
    <source>
        <dbReference type="EMBL" id="QCB27988.1"/>
    </source>
</evidence>
<dbReference type="InterPro" id="IPR005829">
    <property type="entry name" value="Sugar_transporter_CS"/>
</dbReference>
<feature type="transmembrane region" description="Helical" evidence="5">
    <location>
        <begin position="344"/>
        <end position="366"/>
    </location>
</feature>
<evidence type="ECO:0000313" key="8">
    <source>
        <dbReference type="Proteomes" id="UP000296352"/>
    </source>
</evidence>
<feature type="transmembrane region" description="Helical" evidence="5">
    <location>
        <begin position="85"/>
        <end position="102"/>
    </location>
</feature>
<feature type="transmembrane region" description="Helical" evidence="5">
    <location>
        <begin position="174"/>
        <end position="193"/>
    </location>
</feature>
<evidence type="ECO:0000256" key="4">
    <source>
        <dbReference type="ARBA" id="ARBA00023136"/>
    </source>
</evidence>
<feature type="transmembrane region" description="Helical" evidence="5">
    <location>
        <begin position="294"/>
        <end position="312"/>
    </location>
</feature>
<dbReference type="OrthoDB" id="9109650at2"/>
<dbReference type="KEGG" id="cee:CENDO_03470"/>
<dbReference type="Proteomes" id="UP000296352">
    <property type="component" value="Chromosome"/>
</dbReference>
<dbReference type="GO" id="GO:0005886">
    <property type="term" value="C:plasma membrane"/>
    <property type="evidence" value="ECO:0007669"/>
    <property type="project" value="UniProtKB-SubCell"/>
</dbReference>
<dbReference type="AlphaFoldDB" id="A0A4V1CEG1"/>
<accession>A0A4V1CEG1</accession>
<protein>
    <submittedName>
        <fullName evidence="7">4-hydroxybenzoate transporter PcaK</fullName>
    </submittedName>
</protein>
<keyword evidence="3 5" id="KW-1133">Transmembrane helix</keyword>
<evidence type="ECO:0000256" key="3">
    <source>
        <dbReference type="ARBA" id="ARBA00022989"/>
    </source>
</evidence>
<dbReference type="PROSITE" id="PS50850">
    <property type="entry name" value="MFS"/>
    <property type="match status" value="1"/>
</dbReference>
<organism evidence="7 8">
    <name type="scientific">Corynebacterium endometrii</name>
    <dbReference type="NCBI Taxonomy" id="2488819"/>
    <lineage>
        <taxon>Bacteria</taxon>
        <taxon>Bacillati</taxon>
        <taxon>Actinomycetota</taxon>
        <taxon>Actinomycetes</taxon>
        <taxon>Mycobacteriales</taxon>
        <taxon>Corynebacteriaceae</taxon>
        <taxon>Corynebacterium</taxon>
    </lineage>
</organism>
<dbReference type="PANTHER" id="PTHR23508:SF10">
    <property type="entry name" value="CARBOXYLIC ACID TRANSPORTER PROTEIN HOMOLOG"/>
    <property type="match status" value="1"/>
</dbReference>
<dbReference type="Pfam" id="PF07690">
    <property type="entry name" value="MFS_1"/>
    <property type="match status" value="1"/>
</dbReference>
<dbReference type="Gene3D" id="1.20.1250.20">
    <property type="entry name" value="MFS general substrate transporter like domains"/>
    <property type="match status" value="1"/>
</dbReference>
<reference evidence="7 8" key="1">
    <citation type="submission" date="2019-04" db="EMBL/GenBank/DDBJ databases">
        <title>Corynebacterium endometrii sp. nov., isolated from the uterus of a cow with endometritis.</title>
        <authorList>
            <person name="Ballas P."/>
            <person name="Ruckert C."/>
            <person name="Wagener K."/>
            <person name="Drillich M."/>
            <person name="Kaempfer P."/>
            <person name="Busse H.-J."/>
            <person name="Ehling-Schulz M."/>
        </authorList>
    </citation>
    <scope>NUCLEOTIDE SEQUENCE [LARGE SCALE GENOMIC DNA]</scope>
    <source>
        <strain evidence="7 8">LMM-1653</strain>
    </source>
</reference>
<feature type="transmembrane region" description="Helical" evidence="5">
    <location>
        <begin position="410"/>
        <end position="431"/>
    </location>
</feature>
<sequence length="447" mass="47293">MDLKERIKSSPMTSFQVRAIAICFLLNMVDGYDVIIMPLSAPQVAAEFGVDDVLLGYLLSSSLIGMTIGAFALAPISDFLGRRNVMLIALILATAGMAIGALSPNLTVLFVSRIIAGIGVGGMVANLSVTVSEYSNRKHAALATGIYAAGYPVGATLGGALAGVIIANTGWREGFWLGCFITAALLVACVFLLPESYDYLIHKGGAKNKERLNKILPKMGQQPVERLPEVPKGEETTLGDLFKGVFGNGMWMQTLLAWIGYALISSSFYFANSWTTKIVADSAGDSNLGVTANVLYNAGGIFGSAIFGLIAIKIMPRRLLGLTMIFGAATYFLFGFFLNQTFAMMLVGMLAGMAAVAGVAGIYLIGPPLYPTKVRGAGFGWLMGIGRLASIAAPIIVGYVLAAGVEAANVYQMFAVPLLLAGVAFWLLGIVRKKQGFNPEPTHESQN</sequence>
<proteinExistence type="predicted"/>
<dbReference type="PANTHER" id="PTHR23508">
    <property type="entry name" value="CARBOXYLIC ACID TRANSPORTER PROTEIN HOMOLOG"/>
    <property type="match status" value="1"/>
</dbReference>
<evidence type="ECO:0000256" key="1">
    <source>
        <dbReference type="ARBA" id="ARBA00004651"/>
    </source>
</evidence>
<dbReference type="RefSeq" id="WP_136140789.1">
    <property type="nucleotide sequence ID" value="NZ_CP039247.1"/>
</dbReference>
<evidence type="ECO:0000256" key="2">
    <source>
        <dbReference type="ARBA" id="ARBA00022692"/>
    </source>
</evidence>
<comment type="subcellular location">
    <subcellularLocation>
        <location evidence="1">Cell membrane</location>
        <topology evidence="1">Multi-pass membrane protein</topology>
    </subcellularLocation>
</comment>
<dbReference type="SUPFAM" id="SSF103473">
    <property type="entry name" value="MFS general substrate transporter"/>
    <property type="match status" value="1"/>
</dbReference>
<keyword evidence="8" id="KW-1185">Reference proteome</keyword>